<feature type="compositionally biased region" description="Basic residues" evidence="5">
    <location>
        <begin position="1173"/>
        <end position="1192"/>
    </location>
</feature>
<accession>A0A8T2KQL4</accession>
<feature type="compositionally biased region" description="Acidic residues" evidence="5">
    <location>
        <begin position="724"/>
        <end position="774"/>
    </location>
</feature>
<feature type="compositionally biased region" description="Low complexity" evidence="5">
    <location>
        <begin position="1262"/>
        <end position="1271"/>
    </location>
</feature>
<dbReference type="PANTHER" id="PTHR13213">
    <property type="entry name" value="MYB-BINDING PROTEIN 1A FAMILY MEMBER"/>
    <property type="match status" value="1"/>
</dbReference>
<dbReference type="InterPro" id="IPR007015">
    <property type="entry name" value="DNA_pol_V/MYBBP1A"/>
</dbReference>
<dbReference type="EMBL" id="JAICCE010000022">
    <property type="protein sequence ID" value="KAG9261613.1"/>
    <property type="molecule type" value="Genomic_DNA"/>
</dbReference>
<dbReference type="GO" id="GO:0005730">
    <property type="term" value="C:nucleolus"/>
    <property type="evidence" value="ECO:0007669"/>
    <property type="project" value="InterPro"/>
</dbReference>
<feature type="region of interest" description="Disordered" evidence="5">
    <location>
        <begin position="1165"/>
        <end position="1271"/>
    </location>
</feature>
<evidence type="ECO:0000313" key="7">
    <source>
        <dbReference type="Proteomes" id="UP000752171"/>
    </source>
</evidence>
<keyword evidence="4" id="KW-0175">Coiled coil</keyword>
<comment type="caution">
    <text evidence="6">The sequence shown here is derived from an EMBL/GenBank/DDBJ whole genome shotgun (WGS) entry which is preliminary data.</text>
</comment>
<dbReference type="OrthoDB" id="342531at2759"/>
<proteinExistence type="inferred from homology"/>
<dbReference type="InterPro" id="IPR016024">
    <property type="entry name" value="ARM-type_fold"/>
</dbReference>
<feature type="coiled-coil region" evidence="4">
    <location>
        <begin position="1072"/>
        <end position="1129"/>
    </location>
</feature>
<dbReference type="Proteomes" id="UP000752171">
    <property type="component" value="Unassembled WGS sequence"/>
</dbReference>
<keyword evidence="3" id="KW-0539">Nucleus</keyword>
<dbReference type="SUPFAM" id="SSF48371">
    <property type="entry name" value="ARM repeat"/>
    <property type="match status" value="1"/>
</dbReference>
<sequence>MVDPDSGPVRPAVADPDGVLKRSRELLDLFWEIAKPEREARLQAAEKLVEQLKKSGESDELQYVVKRLVNGLSHAREHARTGYSATLAQVLSVFDELPLKSTLDQIKEKHDLQTANKKQIRNVAFGNFFGVLALSQSTRLHKEPQVLLECIKLLQTLSQYREHLRELPRKTMVDILSETSEEVFEEVLFKALQTDLTSALSSPEQLELLLVAMQKFPSVIKPAKLKKLVGTASVINKNTLPRLVQVLKTAARSVKKENVLPPVALDLLQMSLREDSFELFWKEAVISGLLLDPAGPCHYLVFRLFGAALPMLSVSQLKFVLSGEVMRRYGEHVLSAQLPDRFKFSPEMDVLVNSFMQSCKEPEKQLTVVLAFTQLTNQGYPVVPSFWKVLEHMDPTALKTYVEWLKEAFCRPQLDKCLEFSTRKQREGQETAVKPQSSVFRFRKWIIPRLTSIVDNQQIKKDEELVMSIARFIFFHAFFNTKKATASIPETQRSLSEPIDQNTRTVISNSFISLLQHLNVLPVLEGSAEAGALDKRRTLGVMTDGSMWVYRLVEYADMLLKQNKYVQSVHTFTEEHTEAWESMLQSVETLMKKTKKSPAPQHTAFQHLFLIIGIQIFKTPEDSVELLKDLQSCMEKAQAKKSKKKKKETDGEQEPHWVEVVVEILLSLLSQPSRLIRSVCKTAFGRLCPHLTQPALTAILDVLDPNKDDEESGVIVTQEKDEKMEEEENEEGENDKDAGDGEQEGEDEDESGSSSDDDEDDDEEDDVMEEEQEEVDQNFRLELMKVLQGQNALATEEDNSNDEEMDDEAMLNLDKSLATLFSEQKKKLQAKKDERERLRKEKTLVRDFKIKVLDLVEVFLVKQGSSALVLGMVEPLLSVIENGMSSDSEQQEVDFLRRTADIFRNQLCRGKQYCRDVEGREAELHEMLERLIGRAQKLHESSVALYYFSAALYVVKVLRGVKKETDATPTAEERSMGKADVERVTRSFRDALTSFMTRRKSPLTGDMFIDLFNRFPVLCVHLLDTAVENITAGVREHQQGQACVMVLRALQCKDVKQLIPAAQFTQLCLKIAQQLSQCLNKVENKNKAVHEKTVKALELCHCLVKTIHTQKLEVNLDALQNSLKSMNADGSLQKTGKLEDTYWSVMNLFGIQKPKVEKVKEVAEEQMEQEAPKKKKKGFLPETKKRKNRKKPQVLEGKDAAVATEAVNEGGVEGGKKKKKKRKNKKRKGDAGVEAQDQPPDKKAKTADQPPQSKKKKKKQKQAAGSQASAE</sequence>
<dbReference type="PANTHER" id="PTHR13213:SF2">
    <property type="entry name" value="MYB-BINDING PROTEIN 1A"/>
    <property type="match status" value="1"/>
</dbReference>
<reference evidence="6 7" key="1">
    <citation type="submission" date="2021-07" db="EMBL/GenBank/DDBJ databases">
        <authorList>
            <person name="Imarazene B."/>
            <person name="Zahm M."/>
            <person name="Klopp C."/>
            <person name="Cabau C."/>
            <person name="Beille S."/>
            <person name="Jouanno E."/>
            <person name="Castinel A."/>
            <person name="Lluch J."/>
            <person name="Gil L."/>
            <person name="Kuchtly C."/>
            <person name="Lopez Roques C."/>
            <person name="Donnadieu C."/>
            <person name="Parrinello H."/>
            <person name="Journot L."/>
            <person name="Du K."/>
            <person name="Schartl M."/>
            <person name="Retaux S."/>
            <person name="Guiguen Y."/>
        </authorList>
    </citation>
    <scope>NUCLEOTIDE SEQUENCE [LARGE SCALE GENOMIC DNA]</scope>
    <source>
        <strain evidence="6">Pach_M1</strain>
        <tissue evidence="6">Testis</tissue>
    </source>
</reference>
<evidence type="ECO:0000256" key="4">
    <source>
        <dbReference type="SAM" id="Coils"/>
    </source>
</evidence>
<dbReference type="Pfam" id="PF04931">
    <property type="entry name" value="DNA_pol_phi"/>
    <property type="match status" value="1"/>
</dbReference>
<dbReference type="AlphaFoldDB" id="A0A8T2KQL4"/>
<evidence type="ECO:0000256" key="5">
    <source>
        <dbReference type="SAM" id="MobiDB-lite"/>
    </source>
</evidence>
<comment type="similarity">
    <text evidence="2">Belongs to the MYBBP1A family.</text>
</comment>
<name>A0A8T2KQL4_ASTMX</name>
<evidence type="ECO:0000256" key="1">
    <source>
        <dbReference type="ARBA" id="ARBA00004123"/>
    </source>
</evidence>
<dbReference type="GO" id="GO:0043565">
    <property type="term" value="F:sequence-specific DNA binding"/>
    <property type="evidence" value="ECO:0007669"/>
    <property type="project" value="TreeGrafter"/>
</dbReference>
<feature type="region of interest" description="Disordered" evidence="5">
    <location>
        <begin position="707"/>
        <end position="774"/>
    </location>
</feature>
<feature type="compositionally biased region" description="Basic residues" evidence="5">
    <location>
        <begin position="1216"/>
        <end position="1228"/>
    </location>
</feature>
<dbReference type="GO" id="GO:0003723">
    <property type="term" value="F:RNA binding"/>
    <property type="evidence" value="ECO:0007669"/>
    <property type="project" value="TreeGrafter"/>
</dbReference>
<comment type="subcellular location">
    <subcellularLocation>
        <location evidence="1">Nucleus</location>
    </subcellularLocation>
</comment>
<evidence type="ECO:0000256" key="3">
    <source>
        <dbReference type="ARBA" id="ARBA00023242"/>
    </source>
</evidence>
<dbReference type="GO" id="GO:0003714">
    <property type="term" value="F:transcription corepressor activity"/>
    <property type="evidence" value="ECO:0007669"/>
    <property type="project" value="TreeGrafter"/>
</dbReference>
<gene>
    <name evidence="6" type="primary">MYBBP1A</name>
    <name evidence="6" type="ORF">AMEX_G25193</name>
</gene>
<evidence type="ECO:0000256" key="2">
    <source>
        <dbReference type="ARBA" id="ARBA00006809"/>
    </source>
</evidence>
<evidence type="ECO:0000313" key="6">
    <source>
        <dbReference type="EMBL" id="KAG9261613.1"/>
    </source>
</evidence>
<protein>
    <submittedName>
        <fullName evidence="6">Myb-binding protein 1A-like protein</fullName>
    </submittedName>
</protein>
<organism evidence="6 7">
    <name type="scientific">Astyanax mexicanus</name>
    <name type="common">Blind cave fish</name>
    <name type="synonym">Astyanax fasciatus mexicanus</name>
    <dbReference type="NCBI Taxonomy" id="7994"/>
    <lineage>
        <taxon>Eukaryota</taxon>
        <taxon>Metazoa</taxon>
        <taxon>Chordata</taxon>
        <taxon>Craniata</taxon>
        <taxon>Vertebrata</taxon>
        <taxon>Euteleostomi</taxon>
        <taxon>Actinopterygii</taxon>
        <taxon>Neopterygii</taxon>
        <taxon>Teleostei</taxon>
        <taxon>Ostariophysi</taxon>
        <taxon>Characiformes</taxon>
        <taxon>Characoidei</taxon>
        <taxon>Acestrorhamphidae</taxon>
        <taxon>Acestrorhamphinae</taxon>
        <taxon>Astyanax</taxon>
    </lineage>
</organism>